<reference evidence="3" key="2">
    <citation type="submission" date="2020-12" db="EMBL/GenBank/DDBJ databases">
        <title>New Spironucleus salmonicida genome in near-complete chromosomes.</title>
        <authorList>
            <person name="Xu F."/>
            <person name="Kurt Z."/>
            <person name="Jimenez-Gonzalez A."/>
            <person name="Astvaldsson A."/>
            <person name="Andersson J.O."/>
            <person name="Svard S.G."/>
        </authorList>
    </citation>
    <scope>NUCLEOTIDE SEQUENCE</scope>
    <source>
        <strain evidence="3">ATCC 50377</strain>
    </source>
</reference>
<organism evidence="2">
    <name type="scientific">Spironucleus salmonicida</name>
    <dbReference type="NCBI Taxonomy" id="348837"/>
    <lineage>
        <taxon>Eukaryota</taxon>
        <taxon>Metamonada</taxon>
        <taxon>Diplomonadida</taxon>
        <taxon>Hexamitidae</taxon>
        <taxon>Hexamitinae</taxon>
        <taxon>Spironucleus</taxon>
    </lineage>
</organism>
<keyword evidence="1" id="KW-0812">Transmembrane</keyword>
<reference evidence="2 3" key="1">
    <citation type="journal article" date="2014" name="PLoS Genet.">
        <title>The Genome of Spironucleus salmonicida Highlights a Fish Pathogen Adapted to Fluctuating Environments.</title>
        <authorList>
            <person name="Xu F."/>
            <person name="Jerlstrom-Hultqvist J."/>
            <person name="Einarsson E."/>
            <person name="Astvaldsson A."/>
            <person name="Svard S.G."/>
            <person name="Andersson J.O."/>
        </authorList>
    </citation>
    <scope>NUCLEOTIDE SEQUENCE</scope>
    <source>
        <strain evidence="3">ATCC 50377</strain>
    </source>
</reference>
<keyword evidence="1" id="KW-0472">Membrane</keyword>
<dbReference type="AlphaFoldDB" id="V6LRL9"/>
<protein>
    <submittedName>
        <fullName evidence="2">Uncharacterized protein</fullName>
    </submittedName>
</protein>
<keyword evidence="1" id="KW-1133">Transmembrane helix</keyword>
<dbReference type="VEuPathDB" id="GiardiaDB:SS50377_26135"/>
<sequence>MIIQLSTLFGYCSPSMIEFYTYKYPQINQDWLQSQGSVFTSTIASPWLQQDYSQQNIKRLIIVGDSQEYLNVILNSIKTIVKEYQQIIQVLLPIAATTDQYFDELRKVVIQDNDVILLPMINCESQAPQDKEITLYDRTNDFYQGANLEFSRVQTIEQIQTSMRGYRDLLKQSTTPQQRYYDFESQKLKNSNVLIVGSALDTTSMLQFNSLQFCHISSNYHPQTSSQSCFVAVPIGMGPQGIGGTGFIGSGFPLLVRFQLQLQDRSARFDQVLSALQSSILVKNQFRHGTHGLGNGITDMLAIQKTAMVSDFTRQDVQLDVIGAGGIVSGALLELLSFQVLRTYVTIRGAKDTFQPLYENIYETHIADNRGALERFSGLSIYVCQKVGIRFVPHFVGTVNGKHGSYQYVIQSSELWGQHITEQIKVWLSYSQDLLVVSQEVEENKPKITDITISLQFIGRKVDIILKAISDVSFAAKNVELYFVTDAIFVYSTCIQNANFVISRVKQKRYSDKIMSVKFSSGKMCNIYFCSAEQRQLNHMNSNCAKSQPFSVEKFSLLTIFTIAILIGLVSTTYQYIILTIFHSTTEKSHLSAALSCPSRALRGAG</sequence>
<feature type="transmembrane region" description="Helical" evidence="1">
    <location>
        <begin position="555"/>
        <end position="582"/>
    </location>
</feature>
<proteinExistence type="predicted"/>
<name>V6LRL9_9EUKA</name>
<keyword evidence="4" id="KW-1185">Reference proteome</keyword>
<gene>
    <name evidence="2" type="ORF">SS50377_13654</name>
    <name evidence="3" type="ORF">SS50377_26135</name>
</gene>
<evidence type="ECO:0000256" key="1">
    <source>
        <dbReference type="SAM" id="Phobius"/>
    </source>
</evidence>
<accession>V6LRL9</accession>
<dbReference type="Proteomes" id="UP000018208">
    <property type="component" value="Unassembled WGS sequence"/>
</dbReference>
<evidence type="ECO:0000313" key="3">
    <source>
        <dbReference type="EMBL" id="KAH0571935.1"/>
    </source>
</evidence>
<dbReference type="EMBL" id="KI546077">
    <property type="protein sequence ID" value="EST46341.1"/>
    <property type="molecule type" value="Genomic_DNA"/>
</dbReference>
<evidence type="ECO:0000313" key="2">
    <source>
        <dbReference type="EMBL" id="EST46341.1"/>
    </source>
</evidence>
<evidence type="ECO:0000313" key="4">
    <source>
        <dbReference type="Proteomes" id="UP000018208"/>
    </source>
</evidence>
<dbReference type="EMBL" id="AUWU02000006">
    <property type="protein sequence ID" value="KAH0571935.1"/>
    <property type="molecule type" value="Genomic_DNA"/>
</dbReference>